<sequence length="42" mass="4866">MQRNIAHCTLPEVIRGKHIRYAGLRLCYLSRKIAITRSTSTH</sequence>
<evidence type="ECO:0000313" key="1">
    <source>
        <dbReference type="EMBL" id="JAD81577.1"/>
    </source>
</evidence>
<reference evidence="1" key="2">
    <citation type="journal article" date="2015" name="Data Brief">
        <title>Shoot transcriptome of the giant reed, Arundo donax.</title>
        <authorList>
            <person name="Barrero R.A."/>
            <person name="Guerrero F.D."/>
            <person name="Moolhuijzen P."/>
            <person name="Goolsby J.A."/>
            <person name="Tidwell J."/>
            <person name="Bellgard S.E."/>
            <person name="Bellgard M.I."/>
        </authorList>
    </citation>
    <scope>NUCLEOTIDE SEQUENCE</scope>
    <source>
        <tissue evidence="1">Shoot tissue taken approximately 20 cm above the soil surface</tissue>
    </source>
</reference>
<organism evidence="1">
    <name type="scientific">Arundo donax</name>
    <name type="common">Giant reed</name>
    <name type="synonym">Donax arundinaceus</name>
    <dbReference type="NCBI Taxonomy" id="35708"/>
    <lineage>
        <taxon>Eukaryota</taxon>
        <taxon>Viridiplantae</taxon>
        <taxon>Streptophyta</taxon>
        <taxon>Embryophyta</taxon>
        <taxon>Tracheophyta</taxon>
        <taxon>Spermatophyta</taxon>
        <taxon>Magnoliopsida</taxon>
        <taxon>Liliopsida</taxon>
        <taxon>Poales</taxon>
        <taxon>Poaceae</taxon>
        <taxon>PACMAD clade</taxon>
        <taxon>Arundinoideae</taxon>
        <taxon>Arundineae</taxon>
        <taxon>Arundo</taxon>
    </lineage>
</organism>
<dbReference type="AlphaFoldDB" id="A0A0A9DCW2"/>
<protein>
    <submittedName>
        <fullName evidence="1">Uncharacterized protein</fullName>
    </submittedName>
</protein>
<name>A0A0A9DCW2_ARUDO</name>
<reference evidence="1" key="1">
    <citation type="submission" date="2014-09" db="EMBL/GenBank/DDBJ databases">
        <authorList>
            <person name="Magalhaes I.L.F."/>
            <person name="Oliveira U."/>
            <person name="Santos F.R."/>
            <person name="Vidigal T.H.D.A."/>
            <person name="Brescovit A.D."/>
            <person name="Santos A.J."/>
        </authorList>
    </citation>
    <scope>NUCLEOTIDE SEQUENCE</scope>
    <source>
        <tissue evidence="1">Shoot tissue taken approximately 20 cm above the soil surface</tissue>
    </source>
</reference>
<accession>A0A0A9DCW2</accession>
<dbReference type="EMBL" id="GBRH01216318">
    <property type="protein sequence ID" value="JAD81577.1"/>
    <property type="molecule type" value="Transcribed_RNA"/>
</dbReference>
<proteinExistence type="predicted"/>